<comment type="caution">
    <text evidence="14">The sequence shown here is derived from an EMBL/GenBank/DDBJ whole genome shotgun (WGS) entry which is preliminary data.</text>
</comment>
<keyword evidence="4 11" id="KW-0547">Nucleotide-binding</keyword>
<comment type="subunit">
    <text evidence="11">Component of the replication restart primosome.</text>
</comment>
<keyword evidence="1 11" id="KW-0639">Primosome</keyword>
<dbReference type="Pfam" id="PF18319">
    <property type="entry name" value="Zn_ribbon_PriA"/>
    <property type="match status" value="1"/>
</dbReference>
<comment type="similarity">
    <text evidence="11">Belongs to the helicase family. PriA subfamily.</text>
</comment>
<keyword evidence="7 11" id="KW-0862">Zinc</keyword>
<gene>
    <name evidence="11 14" type="primary">priA</name>
    <name evidence="14" type="ORF">H9X81_02595</name>
</gene>
<feature type="binding site" evidence="11">
    <location>
        <position position="548"/>
    </location>
    <ligand>
        <name>Zn(2+)</name>
        <dbReference type="ChEBI" id="CHEBI:29105"/>
        <label>1</label>
    </ligand>
</feature>
<evidence type="ECO:0000256" key="4">
    <source>
        <dbReference type="ARBA" id="ARBA00022741"/>
    </source>
</evidence>
<dbReference type="CDD" id="cd17929">
    <property type="entry name" value="DEXHc_priA"/>
    <property type="match status" value="1"/>
</dbReference>
<evidence type="ECO:0000256" key="11">
    <source>
        <dbReference type="HAMAP-Rule" id="MF_00983"/>
    </source>
</evidence>
<feature type="binding site" evidence="11">
    <location>
        <position position="505"/>
    </location>
    <ligand>
        <name>Zn(2+)</name>
        <dbReference type="ChEBI" id="CHEBI:29105"/>
        <label>1</label>
    </ligand>
</feature>
<dbReference type="InterPro" id="IPR014001">
    <property type="entry name" value="Helicase_ATP-bd"/>
</dbReference>
<protein>
    <recommendedName>
        <fullName evidence="11">Replication restart protein PriA</fullName>
    </recommendedName>
    <alternativeName>
        <fullName evidence="11">ATP-dependent DNA helicase PriA</fullName>
        <ecNumber evidence="11">5.6.2.4</ecNumber>
    </alternativeName>
    <alternativeName>
        <fullName evidence="11">DNA 3'-5' helicase PriA</fullName>
    </alternativeName>
</protein>
<dbReference type="EC" id="5.6.2.4" evidence="11"/>
<dbReference type="InterPro" id="IPR041236">
    <property type="entry name" value="PriA_C"/>
</dbReference>
<dbReference type="PANTHER" id="PTHR30580">
    <property type="entry name" value="PRIMOSOMAL PROTEIN N"/>
    <property type="match status" value="1"/>
</dbReference>
<dbReference type="RefSeq" id="WP_204719609.1">
    <property type="nucleotide sequence ID" value="NZ_JACSNR010000002.1"/>
</dbReference>
<comment type="function">
    <text evidence="11">Initiates the restart of stalled replication forks, which reloads the replicative helicase on sites other than the origin of replication. Recognizes and binds to abandoned replication forks and remodels them to uncover a helicase loading site. Promotes assembly of the primosome at these replication forks.</text>
</comment>
<feature type="binding site" evidence="11">
    <location>
        <position position="535"/>
    </location>
    <ligand>
        <name>Zn(2+)</name>
        <dbReference type="ChEBI" id="CHEBI:29105"/>
        <label>2</label>
    </ligand>
</feature>
<dbReference type="InterPro" id="IPR029037">
    <property type="entry name" value="DUF1407/YfgJ-like_sf"/>
</dbReference>
<dbReference type="PROSITE" id="PS51194">
    <property type="entry name" value="HELICASE_CTER"/>
    <property type="match status" value="1"/>
</dbReference>
<dbReference type="Pfam" id="PF00271">
    <property type="entry name" value="Helicase_C"/>
    <property type="match status" value="1"/>
</dbReference>
<evidence type="ECO:0000256" key="9">
    <source>
        <dbReference type="ARBA" id="ARBA00023125"/>
    </source>
</evidence>
<keyword evidence="6 11" id="KW-0347">Helicase</keyword>
<dbReference type="InterPro" id="IPR041222">
    <property type="entry name" value="PriA_3primeBD"/>
</dbReference>
<dbReference type="CDD" id="cd18804">
    <property type="entry name" value="SF2_C_priA"/>
    <property type="match status" value="1"/>
</dbReference>
<keyword evidence="8 11" id="KW-0067">ATP-binding</keyword>
<keyword evidence="5 11" id="KW-0378">Hydrolase</keyword>
<dbReference type="InterPro" id="IPR042115">
    <property type="entry name" value="PriA_3primeBD_sf"/>
</dbReference>
<proteinExistence type="inferred from homology"/>
<evidence type="ECO:0000256" key="7">
    <source>
        <dbReference type="ARBA" id="ARBA00022833"/>
    </source>
</evidence>
<evidence type="ECO:0000256" key="3">
    <source>
        <dbReference type="ARBA" id="ARBA00022723"/>
    </source>
</evidence>
<name>A0ABS2GLU7_9FIRM</name>
<dbReference type="SUPFAM" id="SSF52540">
    <property type="entry name" value="P-loop containing nucleoside triphosphate hydrolases"/>
    <property type="match status" value="2"/>
</dbReference>
<evidence type="ECO:0000256" key="1">
    <source>
        <dbReference type="ARBA" id="ARBA00022515"/>
    </source>
</evidence>
<dbReference type="SMART" id="SM00490">
    <property type="entry name" value="HELICc"/>
    <property type="match status" value="1"/>
</dbReference>
<dbReference type="Gene3D" id="3.40.50.300">
    <property type="entry name" value="P-loop containing nucleotide triphosphate hydrolases"/>
    <property type="match status" value="2"/>
</dbReference>
<dbReference type="PANTHER" id="PTHR30580:SF0">
    <property type="entry name" value="PRIMOSOMAL PROTEIN N"/>
    <property type="match status" value="1"/>
</dbReference>
<evidence type="ECO:0000313" key="15">
    <source>
        <dbReference type="Proteomes" id="UP000724149"/>
    </source>
</evidence>
<dbReference type="SMART" id="SM00487">
    <property type="entry name" value="DEXDc"/>
    <property type="match status" value="1"/>
</dbReference>
<evidence type="ECO:0000256" key="2">
    <source>
        <dbReference type="ARBA" id="ARBA00022705"/>
    </source>
</evidence>
<sequence>MAQIAAVAVDKATPQFDREYSYLVPDGLPVQVGCRVTVPFGRGNRRRLGLVLSLSQSEDTARLKKIASLVDRQPLIGEEQLGLMRWLREHTFCSWFDAVRVLIPAGLGMDLEDQFLAEPGAELPADAPKGAEKLLEAIRAGQGKTPEQLAEETGEKDLHRLLRYLMECGAVRSEINDRRRVLDERVTMVRPAPDFEPRKPLTKKQELVLAVLEEFGSVSVKELCYYSGVTRIVVENLRKAGAVELYEQIVYRDPYAGRDEESQAEPILLTDAQQAAYDTILAGDPGKPVLLYGVTGSGKTQVFLRLIDQTLAEGRRAIVMVPEISLTPQVIERFRSRYGSRTAVLHSSLTMAQRTDEWRRIRDGGADIIIGTRSAVFAPVENLGLIVIDEEQERTYQSESSPRFRTAEVARVRCRYHGARLLLCSATPSVESYHAARTGRYTLARLTERYSGQLPDVTIVDTTRTERVGEIFSEPLCAELLKNLEMGQQSILLLNRRGYHTVMKCSSCGEAVTCPNCSVAMTYHRQNGRLMCHYCGHTQEVPAVCPHCGSSLVRFSGIGTQKAEEELQRLFPQARILRMDVDTTMSRFAYEEKFGDFAAGKYDVMVGTQMVSKGLNFPQVTLVGVLGTDMSLYSDDFRSFERTFSLLTQVVGRSGRFDLPGRAFIETAQPHNPVFALASAQDYEAFYREEILFRKVNLYPPFCSLLTVQFTSVSEADSHAGARLFARLFTRLAQAEYADLPIRMLGPAGDTLYRVAGKYRCHLILKCRNDRRMRELTRRVLEQFYAQAPAGVQAIPDLD</sequence>
<keyword evidence="2 11" id="KW-0235">DNA replication</keyword>
<dbReference type="NCBIfam" id="TIGR00595">
    <property type="entry name" value="priA"/>
    <property type="match status" value="1"/>
</dbReference>
<feature type="domain" description="Helicase C-terminal" evidence="13">
    <location>
        <begin position="540"/>
        <end position="699"/>
    </location>
</feature>
<dbReference type="InterPro" id="IPR027417">
    <property type="entry name" value="P-loop_NTPase"/>
</dbReference>
<keyword evidence="3 11" id="KW-0479">Metal-binding</keyword>
<dbReference type="Proteomes" id="UP000724149">
    <property type="component" value="Unassembled WGS sequence"/>
</dbReference>
<dbReference type="Gene3D" id="2.10.290.10">
    <property type="entry name" value="YfgJ-like"/>
    <property type="match status" value="1"/>
</dbReference>
<dbReference type="InterPro" id="IPR001650">
    <property type="entry name" value="Helicase_C-like"/>
</dbReference>
<feature type="domain" description="Helicase ATP-binding" evidence="12">
    <location>
        <begin position="280"/>
        <end position="446"/>
    </location>
</feature>
<comment type="catalytic activity">
    <reaction evidence="11">
        <text>ATP + H2O = ADP + phosphate + H(+)</text>
        <dbReference type="Rhea" id="RHEA:13065"/>
        <dbReference type="ChEBI" id="CHEBI:15377"/>
        <dbReference type="ChEBI" id="CHEBI:15378"/>
        <dbReference type="ChEBI" id="CHEBI:30616"/>
        <dbReference type="ChEBI" id="CHEBI:43474"/>
        <dbReference type="ChEBI" id="CHEBI:456216"/>
        <dbReference type="EC" id="5.6.2.4"/>
    </reaction>
</comment>
<keyword evidence="10 11" id="KW-0413">Isomerase</keyword>
<feature type="binding site" evidence="11">
    <location>
        <position position="517"/>
    </location>
    <ligand>
        <name>Zn(2+)</name>
        <dbReference type="ChEBI" id="CHEBI:29105"/>
        <label>2</label>
    </ligand>
</feature>
<evidence type="ECO:0000259" key="12">
    <source>
        <dbReference type="PROSITE" id="PS51192"/>
    </source>
</evidence>
<evidence type="ECO:0000256" key="8">
    <source>
        <dbReference type="ARBA" id="ARBA00022840"/>
    </source>
</evidence>
<feature type="binding site" evidence="11">
    <location>
        <position position="514"/>
    </location>
    <ligand>
        <name>Zn(2+)</name>
        <dbReference type="ChEBI" id="CHEBI:29105"/>
        <label>2</label>
    </ligand>
</feature>
<comment type="catalytic activity">
    <reaction evidence="11">
        <text>Couples ATP hydrolysis with the unwinding of duplex DNA by translocating in the 3'-5' direction.</text>
        <dbReference type="EC" id="5.6.2.4"/>
    </reaction>
</comment>
<evidence type="ECO:0000256" key="6">
    <source>
        <dbReference type="ARBA" id="ARBA00022806"/>
    </source>
</evidence>
<dbReference type="Pfam" id="PF18074">
    <property type="entry name" value="PriA_C"/>
    <property type="match status" value="1"/>
</dbReference>
<dbReference type="Pfam" id="PF00270">
    <property type="entry name" value="DEAD"/>
    <property type="match status" value="1"/>
</dbReference>
<evidence type="ECO:0000259" key="13">
    <source>
        <dbReference type="PROSITE" id="PS51194"/>
    </source>
</evidence>
<dbReference type="PROSITE" id="PS51192">
    <property type="entry name" value="HELICASE_ATP_BIND_1"/>
    <property type="match status" value="1"/>
</dbReference>
<evidence type="ECO:0000256" key="5">
    <source>
        <dbReference type="ARBA" id="ARBA00022801"/>
    </source>
</evidence>
<dbReference type="InterPro" id="IPR011545">
    <property type="entry name" value="DEAD/DEAH_box_helicase_dom"/>
</dbReference>
<organism evidence="14 15">
    <name type="scientific">Hydrogenoanaerobacterium saccharovorans</name>
    <dbReference type="NCBI Taxonomy" id="474960"/>
    <lineage>
        <taxon>Bacteria</taxon>
        <taxon>Bacillati</taxon>
        <taxon>Bacillota</taxon>
        <taxon>Clostridia</taxon>
        <taxon>Eubacteriales</taxon>
        <taxon>Oscillospiraceae</taxon>
        <taxon>Hydrogenoanaerobacterium</taxon>
    </lineage>
</organism>
<evidence type="ECO:0000256" key="10">
    <source>
        <dbReference type="ARBA" id="ARBA00023235"/>
    </source>
</evidence>
<dbReference type="Pfam" id="PF17764">
    <property type="entry name" value="PriA_3primeBD"/>
    <property type="match status" value="1"/>
</dbReference>
<keyword evidence="9 11" id="KW-0238">DNA-binding</keyword>
<comment type="cofactor">
    <cofactor evidence="11">
        <name>Zn(2+)</name>
        <dbReference type="ChEBI" id="CHEBI:29105"/>
    </cofactor>
    <text evidence="11">Binds 2 zinc ions per subunit.</text>
</comment>
<evidence type="ECO:0000313" key="14">
    <source>
        <dbReference type="EMBL" id="MBM6922586.1"/>
    </source>
</evidence>
<dbReference type="HAMAP" id="MF_00983">
    <property type="entry name" value="PriA"/>
    <property type="match status" value="1"/>
</dbReference>
<feature type="binding site" evidence="11">
    <location>
        <position position="508"/>
    </location>
    <ligand>
        <name>Zn(2+)</name>
        <dbReference type="ChEBI" id="CHEBI:29105"/>
        <label>1</label>
    </ligand>
</feature>
<dbReference type="EMBL" id="JACSNR010000002">
    <property type="protein sequence ID" value="MBM6922586.1"/>
    <property type="molecule type" value="Genomic_DNA"/>
</dbReference>
<keyword evidence="15" id="KW-1185">Reference proteome</keyword>
<feature type="binding site" evidence="11">
    <location>
        <position position="545"/>
    </location>
    <ligand>
        <name>Zn(2+)</name>
        <dbReference type="ChEBI" id="CHEBI:29105"/>
        <label>1</label>
    </ligand>
</feature>
<dbReference type="InterPro" id="IPR005259">
    <property type="entry name" value="PriA"/>
</dbReference>
<feature type="binding site" evidence="11">
    <location>
        <position position="532"/>
    </location>
    <ligand>
        <name>Zn(2+)</name>
        <dbReference type="ChEBI" id="CHEBI:29105"/>
        <label>2</label>
    </ligand>
</feature>
<dbReference type="InterPro" id="IPR040498">
    <property type="entry name" value="PriA_CRR"/>
</dbReference>
<dbReference type="Gene3D" id="3.40.1440.60">
    <property type="entry name" value="PriA, 3(prime) DNA-binding domain"/>
    <property type="match status" value="1"/>
</dbReference>
<accession>A0ABS2GLU7</accession>
<reference evidence="14 15" key="1">
    <citation type="journal article" date="2021" name="Sci. Rep.">
        <title>The distribution of antibiotic resistance genes in chicken gut microbiota commensals.</title>
        <authorList>
            <person name="Juricova H."/>
            <person name="Matiasovicova J."/>
            <person name="Kubasova T."/>
            <person name="Cejkova D."/>
            <person name="Rychlik I."/>
        </authorList>
    </citation>
    <scope>NUCLEOTIDE SEQUENCE [LARGE SCALE GENOMIC DNA]</scope>
    <source>
        <strain evidence="14 15">An564</strain>
    </source>
</reference>